<comment type="caution">
    <text evidence="1">The sequence shown here is derived from an EMBL/GenBank/DDBJ whole genome shotgun (WGS) entry which is preliminary data.</text>
</comment>
<name>A0A645G4Q7_9ZZZZ</name>
<sequence length="156" mass="17523">MWIRTEIPMKYGLRTRAASGQNLPSSPSTLCAEPVIGTSCAPSRRTGGWLTPSTISWILLEFSVYKMFTERSKNVHHLYCEYGILWLSLSKKSFLSSLHLLPLFLCNTNCLPVRQPLTGRQTKSSRPAVQTAGRFFISERNAKSTKVFAVRKGRGI</sequence>
<reference evidence="1" key="1">
    <citation type="submission" date="2019-08" db="EMBL/GenBank/DDBJ databases">
        <authorList>
            <person name="Kucharzyk K."/>
            <person name="Murdoch R.W."/>
            <person name="Higgins S."/>
            <person name="Loffler F."/>
        </authorList>
    </citation>
    <scope>NUCLEOTIDE SEQUENCE</scope>
</reference>
<organism evidence="1">
    <name type="scientific">bioreactor metagenome</name>
    <dbReference type="NCBI Taxonomy" id="1076179"/>
    <lineage>
        <taxon>unclassified sequences</taxon>
        <taxon>metagenomes</taxon>
        <taxon>ecological metagenomes</taxon>
    </lineage>
</organism>
<protein>
    <submittedName>
        <fullName evidence="1">Uncharacterized protein</fullName>
    </submittedName>
</protein>
<evidence type="ECO:0000313" key="1">
    <source>
        <dbReference type="EMBL" id="MPN20900.1"/>
    </source>
</evidence>
<gene>
    <name evidence="1" type="ORF">SDC9_168279</name>
</gene>
<dbReference type="EMBL" id="VSSQ01068761">
    <property type="protein sequence ID" value="MPN20900.1"/>
    <property type="molecule type" value="Genomic_DNA"/>
</dbReference>
<proteinExistence type="predicted"/>
<accession>A0A645G4Q7</accession>
<dbReference type="AlphaFoldDB" id="A0A645G4Q7"/>